<reference evidence="1 2" key="1">
    <citation type="journal article" date="2005" name="Gene">
        <title>The genome of the Pseudomonas aeruginosa generalized transducing bacteriophage F116.</title>
        <authorList>
            <person name="Byrne M."/>
            <person name="Kropinski A.M."/>
        </authorList>
    </citation>
    <scope>NUCLEOTIDE SEQUENCE</scope>
</reference>
<proteinExistence type="predicted"/>
<dbReference type="EMBL" id="AY625898">
    <property type="protein sequence ID" value="AAT47246.1"/>
    <property type="molecule type" value="Genomic_DNA"/>
</dbReference>
<gene>
    <name evidence="1" type="ORF">55</name>
</gene>
<sequence>MSDYRDDSNDTAVISDTTWLGLSAVSEAPRASARRCCTGCWCCTPIRRRCRMRLSTDRRTCWWIRQPSAMRRATGSAPGCWWSIRPRQRIASPAPFVSCTSMTPWCRMGCWIACAA</sequence>
<organism evidence="1 2">
    <name type="scientific">Pseudomonas phage F116</name>
    <dbReference type="NCBI Taxonomy" id="2679904"/>
    <lineage>
        <taxon>Viruses</taxon>
        <taxon>Duplodnaviria</taxon>
        <taxon>Heunggongvirae</taxon>
        <taxon>Uroviricota</taxon>
        <taxon>Caudoviricetes</taxon>
        <taxon>Hollowayvirus</taxon>
        <taxon>Hollowayvirus F116</taxon>
    </lineage>
</organism>
<dbReference type="KEGG" id="vg:3197191"/>
<evidence type="ECO:0000313" key="2">
    <source>
        <dbReference type="Proteomes" id="UP000002118"/>
    </source>
</evidence>
<dbReference type="RefSeq" id="YP_164319.1">
    <property type="nucleotide sequence ID" value="NC_006552.1"/>
</dbReference>
<name>Q5QF57_9CAUD</name>
<keyword evidence="2" id="KW-1185">Reference proteome</keyword>
<accession>Q5QF57</accession>
<evidence type="ECO:0000313" key="1">
    <source>
        <dbReference type="EMBL" id="AAT47246.1"/>
    </source>
</evidence>
<dbReference type="Proteomes" id="UP000002118">
    <property type="component" value="Segment"/>
</dbReference>
<protein>
    <submittedName>
        <fullName evidence="1">Uncharacterized protein</fullName>
    </submittedName>
</protein>